<dbReference type="PROSITE" id="PS51318">
    <property type="entry name" value="TAT"/>
    <property type="match status" value="1"/>
</dbReference>
<protein>
    <submittedName>
        <fullName evidence="3">Uncharacterized protein</fullName>
    </submittedName>
</protein>
<keyword evidence="2" id="KW-0472">Membrane</keyword>
<proteinExistence type="predicted"/>
<keyword evidence="2" id="KW-1133">Transmembrane helix</keyword>
<comment type="caution">
    <text evidence="3">The sequence shown here is derived from an EMBL/GenBank/DDBJ whole genome shotgun (WGS) entry which is preliminary data.</text>
</comment>
<name>A0A9X2ISX9_9MICO</name>
<dbReference type="EMBL" id="JAMRYM010000094">
    <property type="protein sequence ID" value="MCM6763930.1"/>
    <property type="molecule type" value="Genomic_DNA"/>
</dbReference>
<accession>A0A9X2ISX9</accession>
<keyword evidence="2" id="KW-0812">Transmembrane</keyword>
<dbReference type="Proteomes" id="UP001155240">
    <property type="component" value="Unassembled WGS sequence"/>
</dbReference>
<reference evidence="3" key="1">
    <citation type="submission" date="2022-06" db="EMBL/GenBank/DDBJ databases">
        <title>Whole genome shotgun sequencing (WGS) of Rathayibacter sp. ZW T2_19, isolated from stored onions (Allium cepa).</title>
        <authorList>
            <person name="Stoll D.A."/>
            <person name="Huch M."/>
        </authorList>
    </citation>
    <scope>NUCLEOTIDE SEQUENCE</scope>
    <source>
        <strain evidence="3">ZW T2_19</strain>
    </source>
</reference>
<evidence type="ECO:0000256" key="1">
    <source>
        <dbReference type="SAM" id="MobiDB-lite"/>
    </source>
</evidence>
<organism evidence="3 4">
    <name type="scientific">Rathayibacter rubneri</name>
    <dbReference type="NCBI Taxonomy" id="2950106"/>
    <lineage>
        <taxon>Bacteria</taxon>
        <taxon>Bacillati</taxon>
        <taxon>Actinomycetota</taxon>
        <taxon>Actinomycetes</taxon>
        <taxon>Micrococcales</taxon>
        <taxon>Microbacteriaceae</taxon>
        <taxon>Rathayibacter</taxon>
    </lineage>
</organism>
<gene>
    <name evidence="3" type="ORF">NB037_16050</name>
</gene>
<dbReference type="AlphaFoldDB" id="A0A9X2ISX9"/>
<sequence>MADSTRLPPDDADHSADANPFDGSFHELPPRRPSRRAVILGAVGTGLGIAALGGAGYAAYRAFAPDTVRVPGDPDAEAPELDLLAGVPEPVASFGPNGTHWPSLTPWITGDVDLEVEVECSWAAISEAITTAVSEVGPSDTVRILVAPGELPGGGAGSSSSPMMQDVGSLERENRILVYPRDGFGTVTTANSWRLLRVNGVALGGIVTNGAFLASGCSGSAFARITTNAYNVYGVDGVEFTENVELVEVVVPDAQLRDEDVSSMRTPTQGAGGLRFIYRIGCWTAPAYKEKGSNAHTDTVQFSGQGGNYYGEITSIDCIDFASSNTAFQIGSASGVRYQHCLVVGADVVKRVFPLPDEADTEGGFGASNGPGTEFGCTAVDSTFIGPMGAATWASVTDSVAGYETTGAAPEEGEWTIDPSILDWTADDVHERSPQVTAEYLAQIWA</sequence>
<evidence type="ECO:0000313" key="3">
    <source>
        <dbReference type="EMBL" id="MCM6763930.1"/>
    </source>
</evidence>
<evidence type="ECO:0000313" key="4">
    <source>
        <dbReference type="Proteomes" id="UP001155240"/>
    </source>
</evidence>
<dbReference type="InterPro" id="IPR006311">
    <property type="entry name" value="TAT_signal"/>
</dbReference>
<dbReference type="RefSeq" id="WP_251947509.1">
    <property type="nucleotide sequence ID" value="NZ_JAMRYM010000094.1"/>
</dbReference>
<feature type="region of interest" description="Disordered" evidence="1">
    <location>
        <begin position="1"/>
        <end position="30"/>
    </location>
</feature>
<keyword evidence="4" id="KW-1185">Reference proteome</keyword>
<evidence type="ECO:0000256" key="2">
    <source>
        <dbReference type="SAM" id="Phobius"/>
    </source>
</evidence>
<feature type="transmembrane region" description="Helical" evidence="2">
    <location>
        <begin position="37"/>
        <end position="60"/>
    </location>
</feature>